<dbReference type="GeneTree" id="ENSGT00940000160896"/>
<dbReference type="Proteomes" id="UP000472266">
    <property type="component" value="Chromosome 10"/>
</dbReference>
<dbReference type="InterPro" id="IPR040566">
    <property type="entry name" value="Il13Ra_Ig"/>
</dbReference>
<evidence type="ECO:0000313" key="12">
    <source>
        <dbReference type="Proteomes" id="UP000472266"/>
    </source>
</evidence>
<dbReference type="Gene3D" id="2.60.40.10">
    <property type="entry name" value="Immunoglobulins"/>
    <property type="match status" value="3"/>
</dbReference>
<keyword evidence="7" id="KW-0325">Glycoprotein</keyword>
<feature type="domain" description="Interleukin-13 receptor subunit alpha-1 Ig-like" evidence="10">
    <location>
        <begin position="16"/>
        <end position="102"/>
    </location>
</feature>
<evidence type="ECO:0000256" key="3">
    <source>
        <dbReference type="ARBA" id="ARBA00022729"/>
    </source>
</evidence>
<name>A0A672VCM7_STRHB</name>
<evidence type="ECO:0000313" key="11">
    <source>
        <dbReference type="Ensembl" id="ENSSHBP00005025279.1"/>
    </source>
</evidence>
<evidence type="ECO:0000256" key="6">
    <source>
        <dbReference type="ARBA" id="ARBA00023170"/>
    </source>
</evidence>
<keyword evidence="2 8" id="KW-0812">Transmembrane</keyword>
<protein>
    <submittedName>
        <fullName evidence="11">Interleukin 13 receptor subunit alpha 1</fullName>
    </submittedName>
</protein>
<dbReference type="InterPro" id="IPR015321">
    <property type="entry name" value="TypeI_recpt_CBD"/>
</dbReference>
<sequence>MDLPLLLCRFGGGANVLPPPSNLEYSFIQICTLNWTWNPPENISSGCDLEYSSDIVIDESRFRVVDMFLNEEVRFKVRSECKNTNTSEPSRWVEASLLPEGIPGTAAADLSCVWHNLEYMACTWRPGRNASDETNYMLFYWFDGLKKHKKCSNSSVHQGVFGCVFNLSFPKVTNTYPAIKILIRDESEEIRPLSVKYTFKLILPCCISVKPATPRRVTVSKRNDEIHVEWSGSDPFPENCLFYEVEYHNGDLDTAQKIKVIFHSLYRKTVTSLSFYSFCFPGEKTDSTFYFALIVTIPLIVAVSTIILLVYLKRLKILILPPVPDPREILKRMFGEQNEDSRDDPVNAYDKLIKEEEIHSLILTEPPECTNSETEN</sequence>
<evidence type="ECO:0000256" key="2">
    <source>
        <dbReference type="ARBA" id="ARBA00022692"/>
    </source>
</evidence>
<evidence type="ECO:0000256" key="1">
    <source>
        <dbReference type="ARBA" id="ARBA00004479"/>
    </source>
</evidence>
<evidence type="ECO:0000259" key="10">
    <source>
        <dbReference type="Pfam" id="PF18001"/>
    </source>
</evidence>
<gene>
    <name evidence="11" type="primary">IL13RA1</name>
</gene>
<reference evidence="11" key="2">
    <citation type="submission" date="2025-08" db="UniProtKB">
        <authorList>
            <consortium name="Ensembl"/>
        </authorList>
    </citation>
    <scope>IDENTIFICATION</scope>
</reference>
<keyword evidence="6" id="KW-0675">Receptor</keyword>
<dbReference type="PANTHER" id="PTHR23037:SF46">
    <property type="entry name" value="INTERLEUKIN 5 RECEPTOR SUBUNIT ALPHA"/>
    <property type="match status" value="1"/>
</dbReference>
<dbReference type="Pfam" id="PF18001">
    <property type="entry name" value="Il13Ra_Ig"/>
    <property type="match status" value="1"/>
</dbReference>
<proteinExistence type="predicted"/>
<dbReference type="PANTHER" id="PTHR23037">
    <property type="entry name" value="CYTOKINE RECEPTOR"/>
    <property type="match status" value="1"/>
</dbReference>
<dbReference type="InterPro" id="IPR013783">
    <property type="entry name" value="Ig-like_fold"/>
</dbReference>
<feature type="domain" description="Type I cytokine receptor cytokine-binding" evidence="9">
    <location>
        <begin position="109"/>
        <end position="193"/>
    </location>
</feature>
<dbReference type="Pfam" id="PF09240">
    <property type="entry name" value="IL6Ra-bind"/>
    <property type="match status" value="1"/>
</dbReference>
<feature type="transmembrane region" description="Helical" evidence="8">
    <location>
        <begin position="289"/>
        <end position="312"/>
    </location>
</feature>
<dbReference type="SUPFAM" id="SSF49265">
    <property type="entry name" value="Fibronectin type III"/>
    <property type="match status" value="2"/>
</dbReference>
<accession>A0A672VCM7</accession>
<evidence type="ECO:0000256" key="5">
    <source>
        <dbReference type="ARBA" id="ARBA00023136"/>
    </source>
</evidence>
<dbReference type="GO" id="GO:0009897">
    <property type="term" value="C:external side of plasma membrane"/>
    <property type="evidence" value="ECO:0007669"/>
    <property type="project" value="TreeGrafter"/>
</dbReference>
<dbReference type="CDD" id="cd00063">
    <property type="entry name" value="FN3"/>
    <property type="match status" value="1"/>
</dbReference>
<evidence type="ECO:0000256" key="7">
    <source>
        <dbReference type="ARBA" id="ARBA00023180"/>
    </source>
</evidence>
<keyword evidence="5 8" id="KW-0472">Membrane</keyword>
<dbReference type="InterPro" id="IPR003961">
    <property type="entry name" value="FN3_dom"/>
</dbReference>
<evidence type="ECO:0000256" key="8">
    <source>
        <dbReference type="SAM" id="Phobius"/>
    </source>
</evidence>
<dbReference type="InterPro" id="IPR036116">
    <property type="entry name" value="FN3_sf"/>
</dbReference>
<dbReference type="Ensembl" id="ENSSHBT00005030081.1">
    <property type="protein sequence ID" value="ENSSHBP00005025279.1"/>
    <property type="gene ID" value="ENSSHBG00005021031.1"/>
</dbReference>
<evidence type="ECO:0000259" key="9">
    <source>
        <dbReference type="Pfam" id="PF09240"/>
    </source>
</evidence>
<keyword evidence="12" id="KW-1185">Reference proteome</keyword>
<comment type="subcellular location">
    <subcellularLocation>
        <location evidence="1">Membrane</location>
        <topology evidence="1">Single-pass type I membrane protein</topology>
    </subcellularLocation>
</comment>
<evidence type="ECO:0000256" key="4">
    <source>
        <dbReference type="ARBA" id="ARBA00022989"/>
    </source>
</evidence>
<dbReference type="AlphaFoldDB" id="A0A672VCM7"/>
<dbReference type="GO" id="GO:0004896">
    <property type="term" value="F:cytokine receptor activity"/>
    <property type="evidence" value="ECO:0007669"/>
    <property type="project" value="TreeGrafter"/>
</dbReference>
<reference evidence="11" key="3">
    <citation type="submission" date="2025-09" db="UniProtKB">
        <authorList>
            <consortium name="Ensembl"/>
        </authorList>
    </citation>
    <scope>IDENTIFICATION</scope>
</reference>
<organism evidence="11 12">
    <name type="scientific">Strigops habroptila</name>
    <name type="common">Kakapo</name>
    <dbReference type="NCBI Taxonomy" id="2489341"/>
    <lineage>
        <taxon>Eukaryota</taxon>
        <taxon>Metazoa</taxon>
        <taxon>Chordata</taxon>
        <taxon>Craniata</taxon>
        <taxon>Vertebrata</taxon>
        <taxon>Euteleostomi</taxon>
        <taxon>Archelosauria</taxon>
        <taxon>Archosauria</taxon>
        <taxon>Dinosauria</taxon>
        <taxon>Saurischia</taxon>
        <taxon>Theropoda</taxon>
        <taxon>Coelurosauria</taxon>
        <taxon>Aves</taxon>
        <taxon>Neognathae</taxon>
        <taxon>Neoaves</taxon>
        <taxon>Telluraves</taxon>
        <taxon>Australaves</taxon>
        <taxon>Psittaciformes</taxon>
        <taxon>Psittacidae</taxon>
        <taxon>Strigops</taxon>
    </lineage>
</organism>
<reference evidence="11 12" key="1">
    <citation type="submission" date="2019-11" db="EMBL/GenBank/DDBJ databases">
        <title>Strigops habroptila (kakapo) genome, bStrHab1, primary haplotype, v2.</title>
        <authorList>
            <person name="Jarvis E.D."/>
            <person name="Howard J."/>
            <person name="Rhie A."/>
            <person name="Phillippy A."/>
            <person name="Korlach J."/>
            <person name="Digby A."/>
            <person name="Iorns D."/>
            <person name="Eason D."/>
            <person name="Robertson B."/>
            <person name="Raemaekers T."/>
            <person name="Howe K."/>
            <person name="Lewin H."/>
            <person name="Damas J."/>
            <person name="Hastie A."/>
            <person name="Tracey A."/>
            <person name="Chow W."/>
            <person name="Fedrigo O."/>
        </authorList>
    </citation>
    <scope>NUCLEOTIDE SEQUENCE [LARGE SCALE GENOMIC DNA]</scope>
</reference>
<keyword evidence="4 8" id="KW-1133">Transmembrane helix</keyword>
<keyword evidence="3" id="KW-0732">Signal</keyword>